<name>A0A7W8Z9Y7_9ACTN</name>
<feature type="compositionally biased region" description="Low complexity" evidence="1">
    <location>
        <begin position="344"/>
        <end position="362"/>
    </location>
</feature>
<evidence type="ECO:0000313" key="4">
    <source>
        <dbReference type="EMBL" id="MBB5630035.1"/>
    </source>
</evidence>
<feature type="compositionally biased region" description="Pro residues" evidence="1">
    <location>
        <begin position="189"/>
        <end position="205"/>
    </location>
</feature>
<feature type="compositionally biased region" description="Low complexity" evidence="1">
    <location>
        <begin position="222"/>
        <end position="234"/>
    </location>
</feature>
<dbReference type="AlphaFoldDB" id="A0A7W8Z9Y7"/>
<feature type="region of interest" description="Disordered" evidence="1">
    <location>
        <begin position="170"/>
        <end position="374"/>
    </location>
</feature>
<evidence type="ECO:0000313" key="5">
    <source>
        <dbReference type="Proteomes" id="UP000588112"/>
    </source>
</evidence>
<comment type="caution">
    <text evidence="4">The sequence shown here is derived from an EMBL/GenBank/DDBJ whole genome shotgun (WGS) entry which is preliminary data.</text>
</comment>
<evidence type="ECO:0000256" key="2">
    <source>
        <dbReference type="SAM" id="Phobius"/>
    </source>
</evidence>
<keyword evidence="2" id="KW-0812">Transmembrane</keyword>
<sequence length="374" mass="37303">MIQTSPAPTSSVAVDRRLLVSYDNYRAAQRAVDTLSDAGYPVQNVAIVGSDLRLEETVTGRLTNPRAALSGAISGAVFGLVVGMFLGLFTSTTASFFALAIWAALWGAVMGAGFGFAGHAFKRGTRDFSSRSMIVAGRYDVLVPSAALQEAITVLEGGLRPADTVVVARPPSSGPYAAGAPTAPTAPQSAPPSPPADLSPPPVAPKPSSAAPSTPTPPLPTGTPSGSSGGEASAIRVSGPGAASSDRPATSGEPILPPPTDKAEAMEEATIALPLSTVRAATTSSDSGPTTTPPAEPDAPAAPDPGPGREPTPPRPTAPTDSGFSAAEPPDAAAEHPDAAVKHPQAASTAPEPAPTASSDPARSGEGLNARPKP</sequence>
<keyword evidence="2" id="KW-0472">Membrane</keyword>
<dbReference type="Pfam" id="PF11181">
    <property type="entry name" value="YflT"/>
    <property type="match status" value="1"/>
</dbReference>
<feature type="compositionally biased region" description="Pro residues" evidence="1">
    <location>
        <begin position="291"/>
        <end position="317"/>
    </location>
</feature>
<dbReference type="RefSeq" id="WP_184616555.1">
    <property type="nucleotide sequence ID" value="NZ_BOOS01000041.1"/>
</dbReference>
<organism evidence="4 5">
    <name type="scientific">Sphaerisporangium krabiense</name>
    <dbReference type="NCBI Taxonomy" id="763782"/>
    <lineage>
        <taxon>Bacteria</taxon>
        <taxon>Bacillati</taxon>
        <taxon>Actinomycetota</taxon>
        <taxon>Actinomycetes</taxon>
        <taxon>Streptosporangiales</taxon>
        <taxon>Streptosporangiaceae</taxon>
        <taxon>Sphaerisporangium</taxon>
    </lineage>
</organism>
<evidence type="ECO:0000256" key="1">
    <source>
        <dbReference type="SAM" id="MobiDB-lite"/>
    </source>
</evidence>
<gene>
    <name evidence="4" type="ORF">BJ981_005799</name>
</gene>
<keyword evidence="5" id="KW-1185">Reference proteome</keyword>
<proteinExistence type="predicted"/>
<feature type="transmembrane region" description="Helical" evidence="2">
    <location>
        <begin position="67"/>
        <end position="90"/>
    </location>
</feature>
<reference evidence="4 5" key="1">
    <citation type="submission" date="2020-08" db="EMBL/GenBank/DDBJ databases">
        <title>Sequencing the genomes of 1000 actinobacteria strains.</title>
        <authorList>
            <person name="Klenk H.-P."/>
        </authorList>
    </citation>
    <scope>NUCLEOTIDE SEQUENCE [LARGE SCALE GENOMIC DNA]</scope>
    <source>
        <strain evidence="4 5">DSM 45790</strain>
    </source>
</reference>
<feature type="compositionally biased region" description="Low complexity" evidence="1">
    <location>
        <begin position="318"/>
        <end position="332"/>
    </location>
</feature>
<evidence type="ECO:0000259" key="3">
    <source>
        <dbReference type="Pfam" id="PF11181"/>
    </source>
</evidence>
<protein>
    <recommendedName>
        <fullName evidence="3">General stress protein 17M-like domain-containing protein</fullName>
    </recommendedName>
</protein>
<feature type="compositionally biased region" description="Low complexity" evidence="1">
    <location>
        <begin position="280"/>
        <end position="290"/>
    </location>
</feature>
<dbReference type="EMBL" id="JACHBR010000002">
    <property type="protein sequence ID" value="MBB5630035.1"/>
    <property type="molecule type" value="Genomic_DNA"/>
</dbReference>
<dbReference type="InterPro" id="IPR025889">
    <property type="entry name" value="GSP17M-like_dom"/>
</dbReference>
<accession>A0A7W8Z9Y7</accession>
<feature type="compositionally biased region" description="Low complexity" evidence="1">
    <location>
        <begin position="170"/>
        <end position="188"/>
    </location>
</feature>
<keyword evidence="2" id="KW-1133">Transmembrane helix</keyword>
<feature type="transmembrane region" description="Helical" evidence="2">
    <location>
        <begin position="96"/>
        <end position="121"/>
    </location>
</feature>
<feature type="domain" description="General stress protein 17M-like" evidence="3">
    <location>
        <begin position="19"/>
        <end position="94"/>
    </location>
</feature>
<dbReference type="Proteomes" id="UP000588112">
    <property type="component" value="Unassembled WGS sequence"/>
</dbReference>